<feature type="region of interest" description="Disordered" evidence="8">
    <location>
        <begin position="419"/>
        <end position="489"/>
    </location>
</feature>
<evidence type="ECO:0000256" key="1">
    <source>
        <dbReference type="ARBA" id="ARBA00006878"/>
    </source>
</evidence>
<dbReference type="KEGG" id="mrtj:KHC33_09130"/>
<dbReference type="Pfam" id="PF21960">
    <property type="entry name" value="RCF1-5-like_lid"/>
    <property type="match status" value="1"/>
</dbReference>
<name>A0A8E7B3U0_9EURY</name>
<keyword evidence="3 7" id="KW-0235">DNA replication</keyword>
<dbReference type="Proteomes" id="UP000680656">
    <property type="component" value="Chromosome"/>
</dbReference>
<dbReference type="PANTHER" id="PTHR23389:SF6">
    <property type="entry name" value="REPLICATION FACTOR C SUBUNIT 1"/>
    <property type="match status" value="1"/>
</dbReference>
<dbReference type="InterPro" id="IPR023935">
    <property type="entry name" value="Rep_factor-C_lsu"/>
</dbReference>
<reference evidence="10 11" key="1">
    <citation type="submission" date="2021-05" db="EMBL/GenBank/DDBJ databases">
        <title>A novel Methanospirillum isolate from a pyrite-forming mixed culture.</title>
        <authorList>
            <person name="Bunk B."/>
            <person name="Sproer C."/>
            <person name="Spring S."/>
            <person name="Pester M."/>
        </authorList>
    </citation>
    <scope>NUCLEOTIDE SEQUENCE [LARGE SCALE GENOMIC DNA]</scope>
    <source>
        <strain evidence="10 11">J.3.6.1-F.2.7.3</strain>
    </source>
</reference>
<dbReference type="NCBIfam" id="NF003232">
    <property type="entry name" value="PRK04195.2-2"/>
    <property type="match status" value="1"/>
</dbReference>
<dbReference type="PANTHER" id="PTHR23389">
    <property type="entry name" value="CHROMOSOME TRANSMISSION FIDELITY FACTOR 18"/>
    <property type="match status" value="1"/>
</dbReference>
<accession>A0A8E7B3U0</accession>
<keyword evidence="5 7" id="KW-0067">ATP-binding</keyword>
<sequence>MDWAEKYRPRHLNEMVGNREALHQMSEWATRWTTNSPPLILYGKPGIGKTSSAWALAHDMNWEVVELNASDQRTKAVIEKVAGGSASTGSLTGAFRKLIILDEADNLQGNADRGGARAIAEVIRQARQPLILIANDLYGLDGTIRNLCTKIQFKALPAKSLVPRLREICSKEELSCSIQALTDIAEQAGGDIRSAVTMLYASAIGRDEIGKDDVSISAKDNRASIFDLVAATLGYRQAPSLLEMGMSVDETPDAILQWIESNLGVLPEKNKNSQAYGALSRADMYLGYTFKNQYYTLWRYASAMMLLGVHDVMKGRPSGYAKIMPPSRWRQMSVAKRQKLMREQLLSNLGSDMHMSASSVRNLYLCPVSLLAKQFPDPFAREFNLDVDQLDILIHDTATAKSIVKAIEDERKQIEKELKKKKKEEEAKAKKSKVTKKGSDKTTGTVSSIETLVCQEKKGINPREENSEKTDDKSIEKDKKTSQSTLFNF</sequence>
<dbReference type="GO" id="GO:0016887">
    <property type="term" value="F:ATP hydrolysis activity"/>
    <property type="evidence" value="ECO:0007669"/>
    <property type="project" value="InterPro"/>
</dbReference>
<dbReference type="CDD" id="cd00009">
    <property type="entry name" value="AAA"/>
    <property type="match status" value="1"/>
</dbReference>
<evidence type="ECO:0000256" key="4">
    <source>
        <dbReference type="ARBA" id="ARBA00022741"/>
    </source>
</evidence>
<organism evidence="10 11">
    <name type="scientific">Methanospirillum purgamenti</name>
    <dbReference type="NCBI Taxonomy" id="2834276"/>
    <lineage>
        <taxon>Archaea</taxon>
        <taxon>Methanobacteriati</taxon>
        <taxon>Methanobacteriota</taxon>
        <taxon>Stenosarchaea group</taxon>
        <taxon>Methanomicrobia</taxon>
        <taxon>Methanomicrobiales</taxon>
        <taxon>Methanospirillaceae</taxon>
        <taxon>Methanospirillum</taxon>
    </lineage>
</organism>
<dbReference type="HAMAP" id="MF_01508">
    <property type="entry name" value="RfcL"/>
    <property type="match status" value="1"/>
</dbReference>
<dbReference type="InterPro" id="IPR027417">
    <property type="entry name" value="P-loop_NTPase"/>
</dbReference>
<dbReference type="GO" id="GO:0006260">
    <property type="term" value="P:DNA replication"/>
    <property type="evidence" value="ECO:0007669"/>
    <property type="project" value="UniProtKB-UniRule"/>
</dbReference>
<dbReference type="Pfam" id="PF00004">
    <property type="entry name" value="AAA"/>
    <property type="match status" value="1"/>
</dbReference>
<evidence type="ECO:0000259" key="9">
    <source>
        <dbReference type="SMART" id="SM00382"/>
    </source>
</evidence>
<dbReference type="EMBL" id="CP075546">
    <property type="protein sequence ID" value="QVV90593.1"/>
    <property type="molecule type" value="Genomic_DNA"/>
</dbReference>
<dbReference type="Gene3D" id="3.40.50.300">
    <property type="entry name" value="P-loop containing nucleotide triphosphate hydrolases"/>
    <property type="match status" value="1"/>
</dbReference>
<keyword evidence="4 7" id="KW-0547">Nucleotide-binding</keyword>
<evidence type="ECO:0000256" key="5">
    <source>
        <dbReference type="ARBA" id="ARBA00022840"/>
    </source>
</evidence>
<keyword evidence="11" id="KW-1185">Reference proteome</keyword>
<dbReference type="SMART" id="SM00382">
    <property type="entry name" value="AAA"/>
    <property type="match status" value="1"/>
</dbReference>
<feature type="compositionally biased region" description="Basic and acidic residues" evidence="8">
    <location>
        <begin position="455"/>
        <end position="481"/>
    </location>
</feature>
<gene>
    <name evidence="7" type="primary">rfcL</name>
    <name evidence="10" type="ORF">KHC33_09130</name>
</gene>
<comment type="function">
    <text evidence="7">Part of the RFC clamp loader complex which loads the PCNA sliding clamp onto DNA.</text>
</comment>
<dbReference type="AlphaFoldDB" id="A0A8E7B3U0"/>
<dbReference type="GO" id="GO:0003689">
    <property type="term" value="F:DNA clamp loader activity"/>
    <property type="evidence" value="ECO:0007669"/>
    <property type="project" value="UniProtKB-UniRule"/>
</dbReference>
<evidence type="ECO:0000313" key="11">
    <source>
        <dbReference type="Proteomes" id="UP000680656"/>
    </source>
</evidence>
<dbReference type="Gene3D" id="1.10.8.60">
    <property type="match status" value="1"/>
</dbReference>
<feature type="binding site" evidence="7">
    <location>
        <begin position="43"/>
        <end position="50"/>
    </location>
    <ligand>
        <name>ATP</name>
        <dbReference type="ChEBI" id="CHEBI:30616"/>
    </ligand>
</feature>
<feature type="compositionally biased region" description="Basic and acidic residues" evidence="8">
    <location>
        <begin position="419"/>
        <end position="429"/>
    </location>
</feature>
<proteinExistence type="inferred from homology"/>
<dbReference type="CDD" id="cd18140">
    <property type="entry name" value="HLD_clamp_RFC"/>
    <property type="match status" value="1"/>
</dbReference>
<evidence type="ECO:0000256" key="7">
    <source>
        <dbReference type="HAMAP-Rule" id="MF_01508"/>
    </source>
</evidence>
<dbReference type="GO" id="GO:0005524">
    <property type="term" value="F:ATP binding"/>
    <property type="evidence" value="ECO:0007669"/>
    <property type="project" value="UniProtKB-UniRule"/>
</dbReference>
<feature type="domain" description="AAA+ ATPase" evidence="9">
    <location>
        <begin position="35"/>
        <end position="157"/>
    </location>
</feature>
<dbReference type="SUPFAM" id="SSF52540">
    <property type="entry name" value="P-loop containing nucleoside triphosphate hydrolases"/>
    <property type="match status" value="1"/>
</dbReference>
<evidence type="ECO:0000256" key="2">
    <source>
        <dbReference type="ARBA" id="ARBA00014793"/>
    </source>
</evidence>
<dbReference type="InterPro" id="IPR003593">
    <property type="entry name" value="AAA+_ATPase"/>
</dbReference>
<comment type="subunit">
    <text evidence="7">Heteromultimer composed of small subunits (RfcS) and large subunits (RfcL).</text>
</comment>
<evidence type="ECO:0000256" key="6">
    <source>
        <dbReference type="ARBA" id="ARBA00032141"/>
    </source>
</evidence>
<evidence type="ECO:0000313" key="10">
    <source>
        <dbReference type="EMBL" id="QVV90593.1"/>
    </source>
</evidence>
<evidence type="ECO:0000256" key="3">
    <source>
        <dbReference type="ARBA" id="ARBA00022705"/>
    </source>
</evidence>
<comment type="similarity">
    <text evidence="1 7">Belongs to the activator 1 small subunits family. RfcL subfamily.</text>
</comment>
<evidence type="ECO:0000256" key="8">
    <source>
        <dbReference type="SAM" id="MobiDB-lite"/>
    </source>
</evidence>
<dbReference type="InterPro" id="IPR047854">
    <property type="entry name" value="RFC_lid"/>
</dbReference>
<dbReference type="NCBIfam" id="NF003231">
    <property type="entry name" value="PRK04195.2-1"/>
    <property type="match status" value="1"/>
</dbReference>
<dbReference type="InterPro" id="IPR003959">
    <property type="entry name" value="ATPase_AAA_core"/>
</dbReference>
<protein>
    <recommendedName>
        <fullName evidence="2 7">Replication factor C large subunit</fullName>
        <shortName evidence="7">RFC large subunit</shortName>
    </recommendedName>
    <alternativeName>
        <fullName evidence="6 7">Clamp loader large subunit</fullName>
    </alternativeName>
</protein>
<dbReference type="NCBIfam" id="NF003229">
    <property type="entry name" value="PRK04195.1-5"/>
    <property type="match status" value="1"/>
</dbReference>